<dbReference type="SMART" id="SM00706">
    <property type="entry name" value="TECPR"/>
    <property type="match status" value="7"/>
</dbReference>
<dbReference type="Pfam" id="PF19193">
    <property type="entry name" value="Tectonin"/>
    <property type="match status" value="1"/>
</dbReference>
<feature type="compositionally biased region" description="Polar residues" evidence="1">
    <location>
        <begin position="630"/>
        <end position="641"/>
    </location>
</feature>
<evidence type="ECO:0000259" key="2">
    <source>
        <dbReference type="Pfam" id="PF23756"/>
    </source>
</evidence>
<comment type="caution">
    <text evidence="3">The sequence shown here is derived from an EMBL/GenBank/DDBJ whole genome shotgun (WGS) entry which is preliminary data.</text>
</comment>
<dbReference type="InterPro" id="IPR015943">
    <property type="entry name" value="WD40/YVTN_repeat-like_dom_sf"/>
</dbReference>
<name>A0AAV4WA12_9ARAC</name>
<evidence type="ECO:0000313" key="3">
    <source>
        <dbReference type="EMBL" id="GIY79552.1"/>
    </source>
</evidence>
<feature type="region of interest" description="Disordered" evidence="1">
    <location>
        <begin position="478"/>
        <end position="544"/>
    </location>
</feature>
<dbReference type="Proteomes" id="UP001054837">
    <property type="component" value="Unassembled WGS sequence"/>
</dbReference>
<evidence type="ECO:0000313" key="4">
    <source>
        <dbReference type="Proteomes" id="UP001054837"/>
    </source>
</evidence>
<feature type="compositionally biased region" description="Polar residues" evidence="1">
    <location>
        <begin position="575"/>
        <end position="586"/>
    </location>
</feature>
<feature type="domain" description="HPS5-like beta-propeller" evidence="2">
    <location>
        <begin position="40"/>
        <end position="338"/>
    </location>
</feature>
<dbReference type="GO" id="GO:0032527">
    <property type="term" value="P:protein exit from endoplasmic reticulum"/>
    <property type="evidence" value="ECO:0007669"/>
    <property type="project" value="TreeGrafter"/>
</dbReference>
<dbReference type="Pfam" id="PF23756">
    <property type="entry name" value="Beta-prop_HPS5"/>
    <property type="match status" value="1"/>
</dbReference>
<sequence length="1328" mass="148628">MADDINPVSSDGSLPVLQEHPLQSHLIQLIPAKAQKTLSTFDIEFTCIDSDGHYIAIGTNIGIVYLFDRLKNHLSRLRNENRDPVTCVKVLISLECLVVFGCKSGAVLMFKIPFDTQEIEKFTVDGLHNSPITALEWVKNGIKFFSGDESGVVVCTEIDHFEHQSKSRILLNDQSKIVQLSYNRLNLVISTLFRSIIYSCEDGSITKIGQKERKCYGPFGAIIFQMNNTSENMIFASRPGQRLWKSDKTGIIHETLIFKSSLSEPHPVIKLVDGNDENNCCQDFQFGKLLRFNEKYILVSSDSEIVLIDFDQKSIVASSPKIIPIVDVAASNDEIFILRGLRNIMRISFNPDPYPSEKAPEESSIMEDILVPLKELTTFVKERSDSLAAKKENIGVFDWLKKKRSSSSPAIVPDVVDHKESKKENNPEILPKVVQLQSEECMPIVIDSSHTVSPVEVPKINITAPLIGNESDDIVYKPKKKKKKVRFRSVSPKGKDKKSSNSDSKEENSAHNNKPTNESKQVLSDVSKDSSSNDQIVPNLDDTDSADSKLIDIISTNLPDSSKELPKLNISHSISSTDESLTSANSELDESSDKDCSGSTNSKIDESYDKDCADLTNSKCDESSNKDCVDSTNSSVEENTTACQDQQLNKDNKLLNDNFEKSIDLDDIYSSNDVSKNQDLKPKSVFIDTDLNEECVKCTDDLETLKYGVEWVEYKAPEVLTDLKVSNDHIFCVDIRNQIYFSNYPVLGLQWRRMDQPAEKIALSTSENIFWALYKGIVYAAKQKDDVKWRDVEWISVARDVVSISVDEDTGWYVTSTGHLTYQSNLSISQPFGYPKSFPFEQQPFLVQVSVWNKVVWLLSASGSLYTFKYEEKKSKQDIKKIKIDGISDVDSIFLGVQQTGWFVDSSGIIRLKVGVTPNSPEGKGKIWEVEASNYFIRDNANLPKAVLKALNNETLSTLIRGKQHICLSTSPSGIWFCKTLDNALYSNQKNIIGHNWESVIPPSTASATKWLLISAAGISCSQGPIWCMDSTGELFCMSFSTNSLIAVELPVIPGVQSIIPTPNSLWLLSQDGMVFIRRGITPNCPEGVWWQAMDLAQLGSEQIIDIGCSFEVSWACTNQGRTLVRLGTLCPSSQRKLPQAWIPLNIEPEEIASPIMEKLSAIGKKFPLHLVHPNNSEVFFSKVYVGPLGQPVWALDTKGNVYVREGVTSNMPIGKNWTLIPELQAKSLCISKSAVWLLKCSGKIFRRFGITEKNPCGDYWKQIPGVMDFLSVTEDDDLWGLKDNGMFQHSSFVLKFASDKKIKQAPIRSISEEDWEDIMIDTLDDEI</sequence>
<feature type="compositionally biased region" description="Basic residues" evidence="1">
    <location>
        <begin position="478"/>
        <end position="487"/>
    </location>
</feature>
<evidence type="ECO:0000256" key="1">
    <source>
        <dbReference type="SAM" id="MobiDB-lite"/>
    </source>
</evidence>
<feature type="compositionally biased region" description="Basic and acidic residues" evidence="1">
    <location>
        <begin position="619"/>
        <end position="629"/>
    </location>
</feature>
<feature type="compositionally biased region" description="Polar residues" evidence="1">
    <location>
        <begin position="510"/>
        <end position="536"/>
    </location>
</feature>
<accession>A0AAV4WA12</accession>
<dbReference type="GO" id="GO:0005737">
    <property type="term" value="C:cytoplasm"/>
    <property type="evidence" value="ECO:0007669"/>
    <property type="project" value="GOC"/>
</dbReference>
<gene>
    <name evidence="3" type="primary">TECPR2</name>
    <name evidence="3" type="ORF">CDAR_482751</name>
</gene>
<feature type="region of interest" description="Disordered" evidence="1">
    <location>
        <begin position="575"/>
        <end position="602"/>
    </location>
</feature>
<organism evidence="3 4">
    <name type="scientific">Caerostris darwini</name>
    <dbReference type="NCBI Taxonomy" id="1538125"/>
    <lineage>
        <taxon>Eukaryota</taxon>
        <taxon>Metazoa</taxon>
        <taxon>Ecdysozoa</taxon>
        <taxon>Arthropoda</taxon>
        <taxon>Chelicerata</taxon>
        <taxon>Arachnida</taxon>
        <taxon>Araneae</taxon>
        <taxon>Araneomorphae</taxon>
        <taxon>Entelegynae</taxon>
        <taxon>Araneoidea</taxon>
        <taxon>Araneidae</taxon>
        <taxon>Caerostris</taxon>
    </lineage>
</organism>
<protein>
    <recommendedName>
        <fullName evidence="2">HPS5-like beta-propeller domain-containing protein</fullName>
    </recommendedName>
</protein>
<dbReference type="SUPFAM" id="SSF50978">
    <property type="entry name" value="WD40 repeat-like"/>
    <property type="match status" value="1"/>
</dbReference>
<reference evidence="3 4" key="1">
    <citation type="submission" date="2021-06" db="EMBL/GenBank/DDBJ databases">
        <title>Caerostris darwini draft genome.</title>
        <authorList>
            <person name="Kono N."/>
            <person name="Arakawa K."/>
        </authorList>
    </citation>
    <scope>NUCLEOTIDE SEQUENCE [LARGE SCALE GENOMIC DNA]</scope>
</reference>
<proteinExistence type="predicted"/>
<feature type="compositionally biased region" description="Basic and acidic residues" evidence="1">
    <location>
        <begin position="493"/>
        <end position="509"/>
    </location>
</feature>
<dbReference type="InterPro" id="IPR056499">
    <property type="entry name" value="Beta-prop_HPS5-like"/>
</dbReference>
<dbReference type="PANTHER" id="PTHR23287">
    <property type="entry name" value="RUBY-EYE2-LIKE PROTEIN"/>
    <property type="match status" value="1"/>
</dbReference>
<dbReference type="Pfam" id="PF06462">
    <property type="entry name" value="Hyd_WA"/>
    <property type="match status" value="1"/>
</dbReference>
<dbReference type="EMBL" id="BPLQ01014420">
    <property type="protein sequence ID" value="GIY79552.1"/>
    <property type="molecule type" value="Genomic_DNA"/>
</dbReference>
<keyword evidence="4" id="KW-1185">Reference proteome</keyword>
<feature type="region of interest" description="Disordered" evidence="1">
    <location>
        <begin position="619"/>
        <end position="641"/>
    </location>
</feature>
<dbReference type="Gene3D" id="2.130.10.10">
    <property type="entry name" value="YVTN repeat-like/Quinoprotein amine dehydrogenase"/>
    <property type="match status" value="1"/>
</dbReference>
<dbReference type="PANTHER" id="PTHR23287:SF16">
    <property type="entry name" value="TECTONIN BETA-PROPELLER REPEAT-CONTAINING PROTEIN 2"/>
    <property type="match status" value="1"/>
</dbReference>
<dbReference type="InterPro" id="IPR006624">
    <property type="entry name" value="Beta-propeller_rpt_TECPR"/>
</dbReference>
<dbReference type="InterPro" id="IPR036322">
    <property type="entry name" value="WD40_repeat_dom_sf"/>
</dbReference>